<keyword evidence="3" id="KW-1185">Reference proteome</keyword>
<dbReference type="EMBL" id="CAIJDO010000213">
    <property type="protein sequence ID" value="CAD0008075.1"/>
    <property type="molecule type" value="Genomic_DNA"/>
</dbReference>
<accession>A0A6V6Z8U8</accession>
<proteinExistence type="predicted"/>
<comment type="caution">
    <text evidence="2">The sequence shown here is derived from an EMBL/GenBank/DDBJ whole genome shotgun (WGS) entry which is preliminary data.</text>
</comment>
<sequence length="265" mass="29858">MRKLVCAALAIMLTASIFAQELKVKNGEVKLDDKIVAFIEGKKQNFKVLSLDKQYSVDAELKFLEQSGKRWMVLKSDKSGKSNEVDYKKFNPLNQQKSAMEAFIDKGFLSAEGLNTEAIENFLNGESTGVSSKIKADANAADDAQRRIAGYKVTIDDSGNIYRVIGQNPDKVRFGNIKIVSTTSLGVQKYEVYDLNNVLTGTWYNMSSKHPGYDKFLYEELITFDNKVFNIKYDSFGNTLQYKMSLDRTALNIVNVLIDNGYLKK</sequence>
<dbReference type="Proteomes" id="UP000556700">
    <property type="component" value="Unassembled WGS sequence"/>
</dbReference>
<organism evidence="2 3">
    <name type="scientific">Flavobacterium chungangense</name>
    <dbReference type="NCBI Taxonomy" id="554283"/>
    <lineage>
        <taxon>Bacteria</taxon>
        <taxon>Pseudomonadati</taxon>
        <taxon>Bacteroidota</taxon>
        <taxon>Flavobacteriia</taxon>
        <taxon>Flavobacteriales</taxon>
        <taxon>Flavobacteriaceae</taxon>
        <taxon>Flavobacterium</taxon>
    </lineage>
</organism>
<reference evidence="2 3" key="1">
    <citation type="submission" date="2020-06" db="EMBL/GenBank/DDBJ databases">
        <authorList>
            <person name="Criscuolo A."/>
        </authorList>
    </citation>
    <scope>NUCLEOTIDE SEQUENCE [LARGE SCALE GENOMIC DNA]</scope>
    <source>
        <strain evidence="3">CIP 110025</strain>
    </source>
</reference>
<evidence type="ECO:0000256" key="1">
    <source>
        <dbReference type="SAM" id="SignalP"/>
    </source>
</evidence>
<dbReference type="AlphaFoldDB" id="A0A6V6Z8U8"/>
<gene>
    <name evidence="2" type="ORF">FLACHUCJ7_03622</name>
</gene>
<evidence type="ECO:0000313" key="3">
    <source>
        <dbReference type="Proteomes" id="UP000556700"/>
    </source>
</evidence>
<feature type="chain" id="PRO_5027845954" evidence="1">
    <location>
        <begin position="20"/>
        <end position="265"/>
    </location>
</feature>
<feature type="signal peptide" evidence="1">
    <location>
        <begin position="1"/>
        <end position="19"/>
    </location>
</feature>
<protein>
    <submittedName>
        <fullName evidence="2">Uncharacterized protein</fullName>
    </submittedName>
</protein>
<keyword evidence="1" id="KW-0732">Signal</keyword>
<dbReference type="RefSeq" id="WP_031454748.1">
    <property type="nucleotide sequence ID" value="NZ_CAIJDO010000213.1"/>
</dbReference>
<name>A0A6V6Z8U8_9FLAO</name>
<evidence type="ECO:0000313" key="2">
    <source>
        <dbReference type="EMBL" id="CAD0008075.1"/>
    </source>
</evidence>